<protein>
    <submittedName>
        <fullName evidence="2">Uncharacterized protein</fullName>
    </submittedName>
</protein>
<sequence length="179" mass="20204">MGFGSSTPLARPVSSRRCKSNTARSRPVTNGATLIPHLYVSSHSSSSTLFSWCYGSERRILRLFCFVRFPFLFSLSRILACEPFNTRFLCLRLHIVALPSSLFRPSRPLSIGWICTCLYLGHCEQKAKTRSGLINYDPIPCPLDEIDVLYCRSCRTRQSGCCRIEGSQRGNVLYHSVPC</sequence>
<accession>A0A5N6GKK7</accession>
<proteinExistence type="predicted"/>
<feature type="region of interest" description="Disordered" evidence="1">
    <location>
        <begin position="1"/>
        <end position="28"/>
    </location>
</feature>
<organism evidence="2">
    <name type="scientific">Aspergillus flavus</name>
    <dbReference type="NCBI Taxonomy" id="5059"/>
    <lineage>
        <taxon>Eukaryota</taxon>
        <taxon>Fungi</taxon>
        <taxon>Dikarya</taxon>
        <taxon>Ascomycota</taxon>
        <taxon>Pezizomycotina</taxon>
        <taxon>Eurotiomycetes</taxon>
        <taxon>Eurotiomycetidae</taxon>
        <taxon>Eurotiales</taxon>
        <taxon>Aspergillaceae</taxon>
        <taxon>Aspergillus</taxon>
        <taxon>Aspergillus subgen. Circumdati</taxon>
    </lineage>
</organism>
<evidence type="ECO:0000313" key="2">
    <source>
        <dbReference type="EMBL" id="KAB8242034.1"/>
    </source>
</evidence>
<dbReference type="Proteomes" id="UP000325434">
    <property type="component" value="Unassembled WGS sequence"/>
</dbReference>
<dbReference type="AlphaFoldDB" id="A0A5N6GKK7"/>
<gene>
    <name evidence="2" type="ORF">BDV35DRAFT_41914</name>
</gene>
<name>A0A5N6GKK7_ASPFL</name>
<evidence type="ECO:0000256" key="1">
    <source>
        <dbReference type="SAM" id="MobiDB-lite"/>
    </source>
</evidence>
<reference evidence="2" key="1">
    <citation type="submission" date="2019-04" db="EMBL/GenBank/DDBJ databases">
        <title>Friends and foes A comparative genomics study of 23 Aspergillus species from section Flavi.</title>
        <authorList>
            <consortium name="DOE Joint Genome Institute"/>
            <person name="Kjaerbolling I."/>
            <person name="Vesth T."/>
            <person name="Frisvad J.C."/>
            <person name="Nybo J.L."/>
            <person name="Theobald S."/>
            <person name="Kildgaard S."/>
            <person name="Isbrandt T."/>
            <person name="Kuo A."/>
            <person name="Sato A."/>
            <person name="Lyhne E.K."/>
            <person name="Kogle M.E."/>
            <person name="Wiebenga A."/>
            <person name="Kun R.S."/>
            <person name="Lubbers R.J."/>
            <person name="Makela M.R."/>
            <person name="Barry K."/>
            <person name="Chovatia M."/>
            <person name="Clum A."/>
            <person name="Daum C."/>
            <person name="Haridas S."/>
            <person name="He G."/>
            <person name="LaButti K."/>
            <person name="Lipzen A."/>
            <person name="Mondo S."/>
            <person name="Riley R."/>
            <person name="Salamov A."/>
            <person name="Simmons B.A."/>
            <person name="Magnuson J.K."/>
            <person name="Henrissat B."/>
            <person name="Mortensen U.H."/>
            <person name="Larsen T.O."/>
            <person name="Devries R.P."/>
            <person name="Grigoriev I.V."/>
            <person name="Machida M."/>
            <person name="Baker S.E."/>
            <person name="Andersen M.R."/>
        </authorList>
    </citation>
    <scope>NUCLEOTIDE SEQUENCE [LARGE SCALE GENOMIC DNA]</scope>
    <source>
        <strain evidence="2">CBS 121.62</strain>
    </source>
</reference>
<dbReference type="EMBL" id="ML734673">
    <property type="protein sequence ID" value="KAB8242034.1"/>
    <property type="molecule type" value="Genomic_DNA"/>
</dbReference>